<organism evidence="1 2">
    <name type="scientific">Chitinophaga caeni</name>
    <dbReference type="NCBI Taxonomy" id="2029983"/>
    <lineage>
        <taxon>Bacteria</taxon>
        <taxon>Pseudomonadati</taxon>
        <taxon>Bacteroidota</taxon>
        <taxon>Chitinophagia</taxon>
        <taxon>Chitinophagales</taxon>
        <taxon>Chitinophagaceae</taxon>
        <taxon>Chitinophaga</taxon>
    </lineage>
</organism>
<dbReference type="SUPFAM" id="SSF52490">
    <property type="entry name" value="Tubulin nucleotide-binding domain-like"/>
    <property type="match status" value="1"/>
</dbReference>
<gene>
    <name evidence="1" type="ORF">COR50_04135</name>
</gene>
<proteinExistence type="predicted"/>
<name>A0A291QR59_9BACT</name>
<accession>A0A291QR59</accession>
<dbReference type="EMBL" id="CP023777">
    <property type="protein sequence ID" value="ATL46427.1"/>
    <property type="molecule type" value="Genomic_DNA"/>
</dbReference>
<dbReference type="Proteomes" id="UP000220133">
    <property type="component" value="Chromosome"/>
</dbReference>
<sequence length="502" mass="56318">MPKLYIFGIGGTGSRVIKSLTMLLAAGFESKYSIVPIIIDPDKTGGDKSRTEKLLRDYQAIQKEVAGVGVGNFFDTEISTLSQILSRKGVNSNVIDNFSYEIEGVQNEKFRDFIDYATLDANNKLLASLLFSEKNLNASLEVGFKGNPNIGSIVLNQFTKSESFQAFAESFEKGDRIFIISSIFGGTGAAGFPLLLKNIRKGDVNGKHNAFLKDAIIGAITVTPYFKVKQDDDSEIDSHGFITKTKAALHYYAENVNGNNSINAMYYIGGNTENTYENREGGKGQKNDAHFVELASALAILNFVNIDDHSIPTIDGRASNPLYKVFGIKETQPQIGFKQLADYTEAIIKQKLSSYFYFNLFLKEKLKDKLNHPYASAYTNKFDSNFLQQFFFTKVTEFNQAFRIWLGELHRNKISFSPFDIDLVVNNQHEIIDISIPTQSIFTLVRGYPEKKSFNPLTLKNYELFIKHLDKAAEKVGEMPVNKRFIGVFETASNSVLNKKLF</sequence>
<evidence type="ECO:0000313" key="2">
    <source>
        <dbReference type="Proteomes" id="UP000220133"/>
    </source>
</evidence>
<dbReference type="Gene3D" id="3.40.50.1440">
    <property type="entry name" value="Tubulin/FtsZ, GTPase domain"/>
    <property type="match status" value="1"/>
</dbReference>
<keyword evidence="2" id="KW-1185">Reference proteome</keyword>
<evidence type="ECO:0000313" key="1">
    <source>
        <dbReference type="EMBL" id="ATL46427.1"/>
    </source>
</evidence>
<reference evidence="1 2" key="1">
    <citation type="submission" date="2017-10" db="EMBL/GenBank/DDBJ databases">
        <title>Paenichitinophaga pekingensis gen. nov., sp. nov., isolated from activated sludge.</title>
        <authorList>
            <person name="Jin D."/>
            <person name="Kong X."/>
            <person name="Deng Y."/>
            <person name="Bai Z."/>
        </authorList>
    </citation>
    <scope>NUCLEOTIDE SEQUENCE [LARGE SCALE GENOMIC DNA]</scope>
    <source>
        <strain evidence="1 2">13</strain>
    </source>
</reference>
<dbReference type="InterPro" id="IPR036525">
    <property type="entry name" value="Tubulin/FtsZ_GTPase_sf"/>
</dbReference>
<dbReference type="KEGG" id="cbae:COR50_04135"/>
<dbReference type="RefSeq" id="WP_098192815.1">
    <property type="nucleotide sequence ID" value="NZ_CP023777.1"/>
</dbReference>
<dbReference type="AlphaFoldDB" id="A0A291QR59"/>
<protein>
    <submittedName>
        <fullName evidence="1">Uncharacterized protein</fullName>
    </submittedName>
</protein>
<dbReference type="OrthoDB" id="844533at2"/>